<accession>A0A6T2F191</accession>
<protein>
    <submittedName>
        <fullName evidence="1">Uncharacterized protein</fullName>
    </submittedName>
</protein>
<gene>
    <name evidence="1" type="ORF">EGYM00163_LOCUS37752</name>
</gene>
<dbReference type="AlphaFoldDB" id="A0A6T2F191"/>
<proteinExistence type="predicted"/>
<organism evidence="1">
    <name type="scientific">Eutreptiella gymnastica</name>
    <dbReference type="NCBI Taxonomy" id="73025"/>
    <lineage>
        <taxon>Eukaryota</taxon>
        <taxon>Discoba</taxon>
        <taxon>Euglenozoa</taxon>
        <taxon>Euglenida</taxon>
        <taxon>Spirocuta</taxon>
        <taxon>Euglenophyceae</taxon>
        <taxon>Eutreptiales</taxon>
        <taxon>Eutreptiaceae</taxon>
        <taxon>Eutreptiella</taxon>
    </lineage>
</organism>
<sequence>MAELNVDDPSFWFNDVLAARDEDEAIVDECYEAATDASDYAGSISEGDSDPDHVELCDDQPEFCDDQRDSEFFDGVGAEAVEVPEYVPPDDVPLDDEAAKEKAARYEQTKRLFNRGKGARNAVGKVERYQYGPNPVVHCLCRHVLKLGPRDLWEATG</sequence>
<dbReference type="EMBL" id="HBJA01109425">
    <property type="protein sequence ID" value="CAE0826495.1"/>
    <property type="molecule type" value="Transcribed_RNA"/>
</dbReference>
<reference evidence="1" key="1">
    <citation type="submission" date="2021-01" db="EMBL/GenBank/DDBJ databases">
        <authorList>
            <person name="Corre E."/>
            <person name="Pelletier E."/>
            <person name="Niang G."/>
            <person name="Scheremetjew M."/>
            <person name="Finn R."/>
            <person name="Kale V."/>
            <person name="Holt S."/>
            <person name="Cochrane G."/>
            <person name="Meng A."/>
            <person name="Brown T."/>
            <person name="Cohen L."/>
        </authorList>
    </citation>
    <scope>NUCLEOTIDE SEQUENCE</scope>
    <source>
        <strain evidence="1">CCMP1594</strain>
    </source>
</reference>
<evidence type="ECO:0000313" key="1">
    <source>
        <dbReference type="EMBL" id="CAE0826495.1"/>
    </source>
</evidence>
<name>A0A6T2F191_9EUGL</name>